<dbReference type="EMBL" id="MSKL01000003">
    <property type="protein sequence ID" value="OLO51194.1"/>
    <property type="molecule type" value="Genomic_DNA"/>
</dbReference>
<dbReference type="InterPro" id="IPR025675">
    <property type="entry name" value="Imm5"/>
</dbReference>
<evidence type="ECO:0000313" key="3">
    <source>
        <dbReference type="Proteomes" id="UP000186394"/>
    </source>
</evidence>
<dbReference type="RefSeq" id="WP_075417041.1">
    <property type="nucleotide sequence ID" value="NZ_MSKL01000003.1"/>
</dbReference>
<reference evidence="2 3" key="1">
    <citation type="submission" date="2016-12" db="EMBL/GenBank/DDBJ databases">
        <title>Genomic comparison of strains in the 'Actinomyces naeslundii' group.</title>
        <authorList>
            <person name="Mughal S.R."/>
            <person name="Do T."/>
            <person name="Gilbert S.C."/>
            <person name="Witherden E.A."/>
            <person name="Didelot X."/>
            <person name="Beighton D."/>
        </authorList>
    </citation>
    <scope>NUCLEOTIDE SEQUENCE [LARGE SCALE GENOMIC DNA]</scope>
    <source>
        <strain evidence="2 3">P6N</strain>
    </source>
</reference>
<sequence length="203" mass="23039">MDNKNATADAIKIGRIEVASDARGILTLKRRTQIWETMLNSWGRSKFYYQLMYLQINSVHHVHTIWDRTFPEDPGVLKMLELAQLVMEEKVDSEWAINSAFKFTQKLDTTIPQNMTYSPALFVADAAAGTVVLAAHRDMTDIVTDPIDDDDELAPEGFYPSYQCASAAAGGMNWMPVDQVNVEARRAFWMWYLDEAIPASLRN</sequence>
<comment type="caution">
    <text evidence="2">The sequence shown here is derived from an EMBL/GenBank/DDBJ whole genome shotgun (WGS) entry which is preliminary data.</text>
</comment>
<gene>
    <name evidence="2" type="ORF">BKH28_00770</name>
</gene>
<organism evidence="2 3">
    <name type="scientific">Actinomyces oris</name>
    <dbReference type="NCBI Taxonomy" id="544580"/>
    <lineage>
        <taxon>Bacteria</taxon>
        <taxon>Bacillati</taxon>
        <taxon>Actinomycetota</taxon>
        <taxon>Actinomycetes</taxon>
        <taxon>Actinomycetales</taxon>
        <taxon>Actinomycetaceae</taxon>
        <taxon>Actinomyces</taxon>
    </lineage>
</organism>
<dbReference type="Pfam" id="PF14423">
    <property type="entry name" value="Imm5"/>
    <property type="match status" value="1"/>
</dbReference>
<evidence type="ECO:0000313" key="2">
    <source>
        <dbReference type="EMBL" id="OLO51194.1"/>
    </source>
</evidence>
<name>A0A1Q8VSY3_9ACTO</name>
<dbReference type="AlphaFoldDB" id="A0A1Q8VSY3"/>
<protein>
    <recommendedName>
        <fullName evidence="1">Immunity protein Imm5 domain-containing protein</fullName>
    </recommendedName>
</protein>
<feature type="domain" description="Immunity protein Imm5" evidence="1">
    <location>
        <begin position="11"/>
        <end position="198"/>
    </location>
</feature>
<proteinExistence type="predicted"/>
<evidence type="ECO:0000259" key="1">
    <source>
        <dbReference type="Pfam" id="PF14423"/>
    </source>
</evidence>
<accession>A0A1Q8VSY3</accession>
<dbReference type="Proteomes" id="UP000186394">
    <property type="component" value="Unassembled WGS sequence"/>
</dbReference>
<dbReference type="OrthoDB" id="9129781at2"/>